<keyword evidence="2" id="KW-0732">Signal</keyword>
<evidence type="ECO:0000256" key="1">
    <source>
        <dbReference type="SAM" id="MobiDB-lite"/>
    </source>
</evidence>
<dbReference type="PROSITE" id="PS51257">
    <property type="entry name" value="PROKAR_LIPOPROTEIN"/>
    <property type="match status" value="1"/>
</dbReference>
<sequence length="186" mass="19369">MKSLKSAARRGGIISAAALSALALASCSAGQITQTADQVAAVDGASASSENGEVAVQDVTIVLDAESGDAALKFTVTNQDVAQKEHTLESVKVDGADVNLGSTEPIKYNCRLVADSKDGIDAMPQSEGCIQYVETTLDNDDFAYAGNRPVVFTFGDLDDIEVDATVSAPTGEHEDSNRPEAEQSKK</sequence>
<accession>A0ABY8VF12</accession>
<evidence type="ECO:0008006" key="5">
    <source>
        <dbReference type="Google" id="ProtNLM"/>
    </source>
</evidence>
<proteinExistence type="predicted"/>
<gene>
    <name evidence="3" type="ORF">QP027_09585</name>
</gene>
<evidence type="ECO:0000313" key="4">
    <source>
        <dbReference type="Proteomes" id="UP001225598"/>
    </source>
</evidence>
<keyword evidence="4" id="KW-1185">Reference proteome</keyword>
<dbReference type="RefSeq" id="WP_284824380.1">
    <property type="nucleotide sequence ID" value="NZ_CP126969.1"/>
</dbReference>
<dbReference type="EMBL" id="CP126969">
    <property type="protein sequence ID" value="WIM67345.1"/>
    <property type="molecule type" value="Genomic_DNA"/>
</dbReference>
<feature type="compositionally biased region" description="Basic and acidic residues" evidence="1">
    <location>
        <begin position="171"/>
        <end position="186"/>
    </location>
</feature>
<evidence type="ECO:0000313" key="3">
    <source>
        <dbReference type="EMBL" id="WIM67345.1"/>
    </source>
</evidence>
<feature type="signal peptide" evidence="2">
    <location>
        <begin position="1"/>
        <end position="25"/>
    </location>
</feature>
<organism evidence="3 4">
    <name type="scientific">Corynebacterium breve</name>
    <dbReference type="NCBI Taxonomy" id="3049799"/>
    <lineage>
        <taxon>Bacteria</taxon>
        <taxon>Bacillati</taxon>
        <taxon>Actinomycetota</taxon>
        <taxon>Actinomycetes</taxon>
        <taxon>Mycobacteriales</taxon>
        <taxon>Corynebacteriaceae</taxon>
        <taxon>Corynebacterium</taxon>
    </lineage>
</organism>
<dbReference type="Proteomes" id="UP001225598">
    <property type="component" value="Chromosome"/>
</dbReference>
<protein>
    <recommendedName>
        <fullName evidence="5">Lipoprotein LpqE</fullName>
    </recommendedName>
</protein>
<evidence type="ECO:0000256" key="2">
    <source>
        <dbReference type="SAM" id="SignalP"/>
    </source>
</evidence>
<name>A0ABY8VF12_9CORY</name>
<reference evidence="3 4" key="1">
    <citation type="submission" date="2023-05" db="EMBL/GenBank/DDBJ databases">
        <title>Corynebacterium suedekumii sp. nov. and Corynebacterium breve sp. nov. isolated from raw cow's milk.</title>
        <authorList>
            <person name="Baer M.K."/>
            <person name="Mehl L."/>
            <person name="Hellmuth R."/>
            <person name="Marke G."/>
            <person name="Lipski A."/>
        </authorList>
    </citation>
    <scope>NUCLEOTIDE SEQUENCE [LARGE SCALE GENOMIC DNA]</scope>
    <source>
        <strain evidence="3 4">R4</strain>
    </source>
</reference>
<feature type="chain" id="PRO_5045584194" description="Lipoprotein LpqE" evidence="2">
    <location>
        <begin position="26"/>
        <end position="186"/>
    </location>
</feature>
<feature type="region of interest" description="Disordered" evidence="1">
    <location>
        <begin position="165"/>
        <end position="186"/>
    </location>
</feature>